<sequence length="108" mass="12526">MITLPLVGRKKAASDYSLPLLLPLYAPFYFDEGSFEVKQILNSAFYNLQLLSRVWEIHINVVVINHVDFGKSTTVVHLIYKLGGIYKLVIERFEKEVVEMNKRSFKYA</sequence>
<evidence type="ECO:0000259" key="3">
    <source>
        <dbReference type="Pfam" id="PF00009"/>
    </source>
</evidence>
<dbReference type="InterPro" id="IPR027417">
    <property type="entry name" value="P-loop_NTPase"/>
</dbReference>
<feature type="domain" description="Tr-type G" evidence="3">
    <location>
        <begin position="58"/>
        <end position="92"/>
    </location>
</feature>
<dbReference type="GO" id="GO:0005525">
    <property type="term" value="F:GTP binding"/>
    <property type="evidence" value="ECO:0007669"/>
    <property type="project" value="UniProtKB-KW"/>
</dbReference>
<dbReference type="Pfam" id="PF00009">
    <property type="entry name" value="GTP_EFTU"/>
    <property type="match status" value="1"/>
</dbReference>
<dbReference type="Proteomes" id="UP000323597">
    <property type="component" value="Chromosome A09"/>
</dbReference>
<proteinExistence type="predicted"/>
<protein>
    <recommendedName>
        <fullName evidence="3">Tr-type G domain-containing protein</fullName>
    </recommendedName>
</protein>
<dbReference type="PANTHER" id="PTHR23115">
    <property type="entry name" value="TRANSLATION FACTOR"/>
    <property type="match status" value="1"/>
</dbReference>
<name>A0A5D2XZ04_GOSMU</name>
<evidence type="ECO:0000313" key="4">
    <source>
        <dbReference type="EMBL" id="TYJ19026.1"/>
    </source>
</evidence>
<gene>
    <name evidence="4" type="ORF">E1A91_A09G162800v1</name>
</gene>
<evidence type="ECO:0000256" key="2">
    <source>
        <dbReference type="ARBA" id="ARBA00023134"/>
    </source>
</evidence>
<dbReference type="InterPro" id="IPR000795">
    <property type="entry name" value="T_Tr_GTP-bd_dom"/>
</dbReference>
<keyword evidence="5" id="KW-1185">Reference proteome</keyword>
<dbReference type="EMBL" id="CM017644">
    <property type="protein sequence ID" value="TYJ19026.1"/>
    <property type="molecule type" value="Genomic_DNA"/>
</dbReference>
<evidence type="ECO:0000256" key="1">
    <source>
        <dbReference type="ARBA" id="ARBA00022741"/>
    </source>
</evidence>
<dbReference type="AlphaFoldDB" id="A0A5D2XZ04"/>
<dbReference type="SUPFAM" id="SSF52540">
    <property type="entry name" value="P-loop containing nucleoside triphosphate hydrolases"/>
    <property type="match status" value="1"/>
</dbReference>
<dbReference type="GO" id="GO:0003924">
    <property type="term" value="F:GTPase activity"/>
    <property type="evidence" value="ECO:0007669"/>
    <property type="project" value="InterPro"/>
</dbReference>
<dbReference type="InterPro" id="IPR050100">
    <property type="entry name" value="TRAFAC_GTPase_members"/>
</dbReference>
<organism evidence="4 5">
    <name type="scientific">Gossypium mustelinum</name>
    <name type="common">Cotton</name>
    <name type="synonym">Gossypium caicoense</name>
    <dbReference type="NCBI Taxonomy" id="34275"/>
    <lineage>
        <taxon>Eukaryota</taxon>
        <taxon>Viridiplantae</taxon>
        <taxon>Streptophyta</taxon>
        <taxon>Embryophyta</taxon>
        <taxon>Tracheophyta</taxon>
        <taxon>Spermatophyta</taxon>
        <taxon>Magnoliopsida</taxon>
        <taxon>eudicotyledons</taxon>
        <taxon>Gunneridae</taxon>
        <taxon>Pentapetalae</taxon>
        <taxon>rosids</taxon>
        <taxon>malvids</taxon>
        <taxon>Malvales</taxon>
        <taxon>Malvaceae</taxon>
        <taxon>Malvoideae</taxon>
        <taxon>Gossypium</taxon>
    </lineage>
</organism>
<reference evidence="4 5" key="1">
    <citation type="submission" date="2019-07" db="EMBL/GenBank/DDBJ databases">
        <title>WGS assembly of Gossypium mustelinum.</title>
        <authorList>
            <person name="Chen Z.J."/>
            <person name="Sreedasyam A."/>
            <person name="Ando A."/>
            <person name="Song Q."/>
            <person name="De L."/>
            <person name="Hulse-Kemp A."/>
            <person name="Ding M."/>
            <person name="Ye W."/>
            <person name="Kirkbride R."/>
            <person name="Jenkins J."/>
            <person name="Plott C."/>
            <person name="Lovell J."/>
            <person name="Lin Y.-M."/>
            <person name="Vaughn R."/>
            <person name="Liu B."/>
            <person name="Li W."/>
            <person name="Simpson S."/>
            <person name="Scheffler B."/>
            <person name="Saski C."/>
            <person name="Grover C."/>
            <person name="Hu G."/>
            <person name="Conover J."/>
            <person name="Carlson J."/>
            <person name="Shu S."/>
            <person name="Boston L."/>
            <person name="Williams M."/>
            <person name="Peterson D."/>
            <person name="Mcgee K."/>
            <person name="Jones D."/>
            <person name="Wendel J."/>
            <person name="Stelly D."/>
            <person name="Grimwood J."/>
            <person name="Schmutz J."/>
        </authorList>
    </citation>
    <scope>NUCLEOTIDE SEQUENCE [LARGE SCALE GENOMIC DNA]</scope>
    <source>
        <strain evidence="4">1408120.09</strain>
    </source>
</reference>
<dbReference type="Gene3D" id="3.40.50.300">
    <property type="entry name" value="P-loop containing nucleotide triphosphate hydrolases"/>
    <property type="match status" value="1"/>
</dbReference>
<keyword evidence="1" id="KW-0547">Nucleotide-binding</keyword>
<accession>A0A5D2XZ04</accession>
<evidence type="ECO:0000313" key="5">
    <source>
        <dbReference type="Proteomes" id="UP000323597"/>
    </source>
</evidence>
<keyword evidence="2" id="KW-0342">GTP-binding</keyword>